<reference evidence="1 2" key="1">
    <citation type="journal article" date="2022" name="Plant J.">
        <title>Chromosome-level genome of Camellia lanceoleosa provides a valuable resource for understanding genome evolution and self-incompatibility.</title>
        <authorList>
            <person name="Gong W."/>
            <person name="Xiao S."/>
            <person name="Wang L."/>
            <person name="Liao Z."/>
            <person name="Chang Y."/>
            <person name="Mo W."/>
            <person name="Hu G."/>
            <person name="Li W."/>
            <person name="Zhao G."/>
            <person name="Zhu H."/>
            <person name="Hu X."/>
            <person name="Ji K."/>
            <person name="Xiang X."/>
            <person name="Song Q."/>
            <person name="Yuan D."/>
            <person name="Jin S."/>
            <person name="Zhang L."/>
        </authorList>
    </citation>
    <scope>NUCLEOTIDE SEQUENCE [LARGE SCALE GENOMIC DNA]</scope>
    <source>
        <strain evidence="1">SQ_2022a</strain>
    </source>
</reference>
<keyword evidence="2" id="KW-1185">Reference proteome</keyword>
<protein>
    <submittedName>
        <fullName evidence="1">Pentatricopeptide repeat-containing protein</fullName>
    </submittedName>
</protein>
<dbReference type="Proteomes" id="UP001060215">
    <property type="component" value="Chromosome 10"/>
</dbReference>
<accession>A0ACC0G5C3</accession>
<evidence type="ECO:0000313" key="1">
    <source>
        <dbReference type="EMBL" id="KAI7996267.1"/>
    </source>
</evidence>
<name>A0ACC0G5C3_9ERIC</name>
<organism evidence="1 2">
    <name type="scientific">Camellia lanceoleosa</name>
    <dbReference type="NCBI Taxonomy" id="1840588"/>
    <lineage>
        <taxon>Eukaryota</taxon>
        <taxon>Viridiplantae</taxon>
        <taxon>Streptophyta</taxon>
        <taxon>Embryophyta</taxon>
        <taxon>Tracheophyta</taxon>
        <taxon>Spermatophyta</taxon>
        <taxon>Magnoliopsida</taxon>
        <taxon>eudicotyledons</taxon>
        <taxon>Gunneridae</taxon>
        <taxon>Pentapetalae</taxon>
        <taxon>asterids</taxon>
        <taxon>Ericales</taxon>
        <taxon>Theaceae</taxon>
        <taxon>Camellia</taxon>
    </lineage>
</organism>
<proteinExistence type="predicted"/>
<dbReference type="EMBL" id="CM045767">
    <property type="protein sequence ID" value="KAI7996267.1"/>
    <property type="molecule type" value="Genomic_DNA"/>
</dbReference>
<gene>
    <name evidence="1" type="ORF">LOK49_LG10G01761</name>
</gene>
<sequence length="168" mass="18662">MFTYSSVLRASHGLPNLQQLHSSIIKTCLDSNVFVRSALIDSDVFVVVVVVVECHSFEGNCKHQMTEMASAHTQIVLLLLEGYLFCAFYVHLCFADLIRSVMKLGLLLQATQSAQIHMFSNVQIWAGLQGTSSGMVIECVYWAIELVLFLVFALIWCYCVSLTSSSIG</sequence>
<comment type="caution">
    <text evidence="1">The sequence shown here is derived from an EMBL/GenBank/DDBJ whole genome shotgun (WGS) entry which is preliminary data.</text>
</comment>
<evidence type="ECO:0000313" key="2">
    <source>
        <dbReference type="Proteomes" id="UP001060215"/>
    </source>
</evidence>